<evidence type="ECO:0000256" key="8">
    <source>
        <dbReference type="ARBA" id="ARBA00022826"/>
    </source>
</evidence>
<comment type="similarity">
    <text evidence="2">Belongs to the two pore domain potassium channel (TC 1.A.1.8) family.</text>
</comment>
<dbReference type="AlphaFoldDB" id="A0AAV9SAI7"/>
<dbReference type="PANTHER" id="PTHR11003:SF314">
    <property type="entry name" value="POTASSIUM CHANNEL, SUBFAMILY K, MEMBER 13"/>
    <property type="match status" value="1"/>
</dbReference>
<dbReference type="PRINTS" id="PR01588">
    <property type="entry name" value="THIKCHANNEL"/>
</dbReference>
<dbReference type="InterPro" id="IPR005410">
    <property type="entry name" value="2pore_dom_K_chnl_THIK"/>
</dbReference>
<evidence type="ECO:0000256" key="13">
    <source>
        <dbReference type="ARBA" id="ARBA00023136"/>
    </source>
</evidence>
<dbReference type="Pfam" id="PF07885">
    <property type="entry name" value="Ion_trans_2"/>
    <property type="match status" value="1"/>
</dbReference>
<evidence type="ECO:0000256" key="2">
    <source>
        <dbReference type="ARBA" id="ARBA00006666"/>
    </source>
</evidence>
<evidence type="ECO:0000256" key="15">
    <source>
        <dbReference type="ARBA" id="ARBA00034430"/>
    </source>
</evidence>
<evidence type="ECO:0000313" key="19">
    <source>
        <dbReference type="Proteomes" id="UP001311232"/>
    </source>
</evidence>
<keyword evidence="14 18" id="KW-0407">Ion channel</keyword>
<keyword evidence="8" id="KW-0631">Potassium channel</keyword>
<gene>
    <name evidence="18" type="primary">KCNK13_2</name>
    <name evidence="18" type="ORF">CRENBAI_019782</name>
</gene>
<name>A0AAV9SAI7_9TELE</name>
<evidence type="ECO:0000256" key="11">
    <source>
        <dbReference type="ARBA" id="ARBA00022989"/>
    </source>
</evidence>
<evidence type="ECO:0000256" key="14">
    <source>
        <dbReference type="ARBA" id="ARBA00023303"/>
    </source>
</evidence>
<dbReference type="GO" id="GO:0046872">
    <property type="term" value="F:metal ion binding"/>
    <property type="evidence" value="ECO:0007669"/>
    <property type="project" value="UniProtKB-KW"/>
</dbReference>
<evidence type="ECO:0000259" key="17">
    <source>
        <dbReference type="Pfam" id="PF07885"/>
    </source>
</evidence>
<evidence type="ECO:0000256" key="6">
    <source>
        <dbReference type="ARBA" id="ARBA00022692"/>
    </source>
</evidence>
<keyword evidence="19" id="KW-1185">Reference proteome</keyword>
<protein>
    <submittedName>
        <fullName evidence="18">Potassium channel subfamily K member 13</fullName>
    </submittedName>
</protein>
<keyword evidence="6 16" id="KW-0812">Transmembrane</keyword>
<dbReference type="InterPro" id="IPR013099">
    <property type="entry name" value="K_chnl_dom"/>
</dbReference>
<dbReference type="GO" id="GO:0005886">
    <property type="term" value="C:plasma membrane"/>
    <property type="evidence" value="ECO:0007669"/>
    <property type="project" value="UniProtKB-SubCell"/>
</dbReference>
<comment type="catalytic activity">
    <reaction evidence="15">
        <text>K(+)(in) = K(+)(out)</text>
        <dbReference type="Rhea" id="RHEA:29463"/>
        <dbReference type="ChEBI" id="CHEBI:29103"/>
    </reaction>
</comment>
<dbReference type="InterPro" id="IPR003280">
    <property type="entry name" value="2pore_dom_K_chnl"/>
</dbReference>
<dbReference type="Proteomes" id="UP001311232">
    <property type="component" value="Unassembled WGS sequence"/>
</dbReference>
<feature type="domain" description="Potassium channel" evidence="17">
    <location>
        <begin position="137"/>
        <end position="158"/>
    </location>
</feature>
<comment type="subcellular location">
    <subcellularLocation>
        <location evidence="1">Cell membrane</location>
        <topology evidence="1">Multi-pass membrane protein</topology>
    </subcellularLocation>
</comment>
<keyword evidence="10" id="KW-0630">Potassium</keyword>
<keyword evidence="11 16" id="KW-1133">Transmembrane helix</keyword>
<dbReference type="SUPFAM" id="SSF81324">
    <property type="entry name" value="Voltage-gated potassium channels"/>
    <property type="match status" value="1"/>
</dbReference>
<evidence type="ECO:0000313" key="18">
    <source>
        <dbReference type="EMBL" id="KAK5618300.1"/>
    </source>
</evidence>
<keyword evidence="5" id="KW-0633">Potassium transport</keyword>
<dbReference type="FunFam" id="1.10.287.70:FF:000360">
    <property type="entry name" value="Potassium two pore domain channel subfamily K member 6"/>
    <property type="match status" value="1"/>
</dbReference>
<keyword evidence="13 16" id="KW-0472">Membrane</keyword>
<proteinExistence type="inferred from homology"/>
<evidence type="ECO:0000256" key="7">
    <source>
        <dbReference type="ARBA" id="ARBA00022723"/>
    </source>
</evidence>
<comment type="caution">
    <text evidence="18">The sequence shown here is derived from an EMBL/GenBank/DDBJ whole genome shotgun (WGS) entry which is preliminary data.</text>
</comment>
<reference evidence="18 19" key="1">
    <citation type="submission" date="2021-06" db="EMBL/GenBank/DDBJ databases">
        <authorList>
            <person name="Palmer J.M."/>
        </authorList>
    </citation>
    <scope>NUCLEOTIDE SEQUENCE [LARGE SCALE GENOMIC DNA]</scope>
    <source>
        <strain evidence="18 19">MEX-2019</strain>
        <tissue evidence="18">Muscle</tissue>
    </source>
</reference>
<evidence type="ECO:0000256" key="3">
    <source>
        <dbReference type="ARBA" id="ARBA00022448"/>
    </source>
</evidence>
<evidence type="ECO:0000256" key="10">
    <source>
        <dbReference type="ARBA" id="ARBA00022958"/>
    </source>
</evidence>
<evidence type="ECO:0000256" key="9">
    <source>
        <dbReference type="ARBA" id="ARBA00022882"/>
    </source>
</evidence>
<organism evidence="18 19">
    <name type="scientific">Crenichthys baileyi</name>
    <name type="common">White River springfish</name>
    <dbReference type="NCBI Taxonomy" id="28760"/>
    <lineage>
        <taxon>Eukaryota</taxon>
        <taxon>Metazoa</taxon>
        <taxon>Chordata</taxon>
        <taxon>Craniata</taxon>
        <taxon>Vertebrata</taxon>
        <taxon>Euteleostomi</taxon>
        <taxon>Actinopterygii</taxon>
        <taxon>Neopterygii</taxon>
        <taxon>Teleostei</taxon>
        <taxon>Neoteleostei</taxon>
        <taxon>Acanthomorphata</taxon>
        <taxon>Ovalentaria</taxon>
        <taxon>Atherinomorphae</taxon>
        <taxon>Cyprinodontiformes</taxon>
        <taxon>Goodeidae</taxon>
        <taxon>Crenichthys</taxon>
    </lineage>
</organism>
<dbReference type="PANTHER" id="PTHR11003">
    <property type="entry name" value="POTASSIUM CHANNEL, SUBFAMILY K"/>
    <property type="match status" value="1"/>
</dbReference>
<keyword evidence="12" id="KW-0406">Ion transport</keyword>
<keyword evidence="9" id="KW-0851">Voltage-gated channel</keyword>
<feature type="non-terminal residue" evidence="18">
    <location>
        <position position="1"/>
    </location>
</feature>
<keyword evidence="4" id="KW-1003">Cell membrane</keyword>
<dbReference type="GO" id="GO:0034702">
    <property type="term" value="C:monoatomic ion channel complex"/>
    <property type="evidence" value="ECO:0007669"/>
    <property type="project" value="UniProtKB-KW"/>
</dbReference>
<dbReference type="EMBL" id="JAHHUM010000628">
    <property type="protein sequence ID" value="KAK5618300.1"/>
    <property type="molecule type" value="Genomic_DNA"/>
</dbReference>
<dbReference type="GO" id="GO:0030322">
    <property type="term" value="P:stabilization of membrane potential"/>
    <property type="evidence" value="ECO:0007669"/>
    <property type="project" value="TreeGrafter"/>
</dbReference>
<keyword evidence="7" id="KW-0479">Metal-binding</keyword>
<keyword evidence="3" id="KW-0813">Transport</keyword>
<dbReference type="Gene3D" id="1.10.287.70">
    <property type="match status" value="1"/>
</dbReference>
<evidence type="ECO:0000256" key="12">
    <source>
        <dbReference type="ARBA" id="ARBA00023065"/>
    </source>
</evidence>
<evidence type="ECO:0000256" key="4">
    <source>
        <dbReference type="ARBA" id="ARBA00022475"/>
    </source>
</evidence>
<feature type="transmembrane region" description="Helical" evidence="16">
    <location>
        <begin position="65"/>
        <end position="86"/>
    </location>
</feature>
<accession>A0AAV9SAI7</accession>
<evidence type="ECO:0000256" key="1">
    <source>
        <dbReference type="ARBA" id="ARBA00004651"/>
    </source>
</evidence>
<sequence length="169" mass="19222">HMLSSDTGDQTLVRKRRAPGRGVLWRRISPSQLPLRRRDNGNIMACRSGCCCGSSGPINEDNARFLLLALFIVLYLLCGAAVFSALEQPKEREAKERWAQRFEHFSQKYNLSKKDLRNFLKNYEEANVAGIRVDTIRPRWDFTGAFYFVGTVVSTIGFTNHKMAITGFS</sequence>
<evidence type="ECO:0000256" key="5">
    <source>
        <dbReference type="ARBA" id="ARBA00022538"/>
    </source>
</evidence>
<dbReference type="GO" id="GO:0015271">
    <property type="term" value="F:outward rectifier potassium channel activity"/>
    <property type="evidence" value="ECO:0007669"/>
    <property type="project" value="TreeGrafter"/>
</dbReference>
<evidence type="ECO:0000256" key="16">
    <source>
        <dbReference type="SAM" id="Phobius"/>
    </source>
</evidence>
<dbReference type="GO" id="GO:0022841">
    <property type="term" value="F:potassium ion leak channel activity"/>
    <property type="evidence" value="ECO:0007669"/>
    <property type="project" value="TreeGrafter"/>
</dbReference>